<gene>
    <name evidence="2" type="ORF">Tci_875998</name>
</gene>
<name>A0A699T3Q9_TANCI</name>
<accession>A0A699T3Q9</accession>
<feature type="region of interest" description="Disordered" evidence="1">
    <location>
        <begin position="69"/>
        <end position="111"/>
    </location>
</feature>
<protein>
    <recommendedName>
        <fullName evidence="3">Integrase, catalytic region, zinc finger, CCHC-type, peptidase aspartic, catalytic</fullName>
    </recommendedName>
</protein>
<organism evidence="2">
    <name type="scientific">Tanacetum cinerariifolium</name>
    <name type="common">Dalmatian daisy</name>
    <name type="synonym">Chrysanthemum cinerariifolium</name>
    <dbReference type="NCBI Taxonomy" id="118510"/>
    <lineage>
        <taxon>Eukaryota</taxon>
        <taxon>Viridiplantae</taxon>
        <taxon>Streptophyta</taxon>
        <taxon>Embryophyta</taxon>
        <taxon>Tracheophyta</taxon>
        <taxon>Spermatophyta</taxon>
        <taxon>Magnoliopsida</taxon>
        <taxon>eudicotyledons</taxon>
        <taxon>Gunneridae</taxon>
        <taxon>Pentapetalae</taxon>
        <taxon>asterids</taxon>
        <taxon>campanulids</taxon>
        <taxon>Asterales</taxon>
        <taxon>Asteraceae</taxon>
        <taxon>Asteroideae</taxon>
        <taxon>Anthemideae</taxon>
        <taxon>Anthemidinae</taxon>
        <taxon>Tanacetum</taxon>
    </lineage>
</organism>
<reference evidence="2" key="1">
    <citation type="journal article" date="2019" name="Sci. Rep.">
        <title>Draft genome of Tanacetum cinerariifolium, the natural source of mosquito coil.</title>
        <authorList>
            <person name="Yamashiro T."/>
            <person name="Shiraishi A."/>
            <person name="Satake H."/>
            <person name="Nakayama K."/>
        </authorList>
    </citation>
    <scope>NUCLEOTIDE SEQUENCE</scope>
</reference>
<feature type="compositionally biased region" description="Polar residues" evidence="1">
    <location>
        <begin position="83"/>
        <end position="111"/>
    </location>
</feature>
<evidence type="ECO:0000313" key="2">
    <source>
        <dbReference type="EMBL" id="GFD04029.1"/>
    </source>
</evidence>
<dbReference type="AlphaFoldDB" id="A0A699T3Q9"/>
<proteinExistence type="predicted"/>
<sequence>MNVSFDELSAMAFEQRSSKPGLQSMTSGHISSGLDLTYASSTITTQQPSEGELDLLFEAMYDDYIGGQPSATTRTVPPAQEPQVHQSSTTSTTIADTVPIPTNSSSLTTNIPTTSQDVDELNLNAMVDGNTFVNPFTNSSTSAAAASSLQNVNPSNMHTFYQHTLMNFNRLRITL</sequence>
<comment type="caution">
    <text evidence="2">The sequence shown here is derived from an EMBL/GenBank/DDBJ whole genome shotgun (WGS) entry which is preliminary data.</text>
</comment>
<evidence type="ECO:0000256" key="1">
    <source>
        <dbReference type="SAM" id="MobiDB-lite"/>
    </source>
</evidence>
<dbReference type="EMBL" id="BKCJ011208836">
    <property type="protein sequence ID" value="GFD04029.1"/>
    <property type="molecule type" value="Genomic_DNA"/>
</dbReference>
<evidence type="ECO:0008006" key="3">
    <source>
        <dbReference type="Google" id="ProtNLM"/>
    </source>
</evidence>